<dbReference type="InterPro" id="IPR050109">
    <property type="entry name" value="HTH-type_TetR-like_transc_reg"/>
</dbReference>
<accession>A0ABN5V6W5</accession>
<reference evidence="7 8" key="2">
    <citation type="journal article" date="2023" name="ChemBioChem">
        <title>Acyltransferase Domain Exchange between Two Independent Type I Polyketide Synthases in the Same Producer Strain of Macrolide Antibiotics.</title>
        <authorList>
            <person name="Kudo F."/>
            <person name="Kishikawa K."/>
            <person name="Tsuboi K."/>
            <person name="Kido T."/>
            <person name="Usui T."/>
            <person name="Hashimoto J."/>
            <person name="Shin-Ya K."/>
            <person name="Miyanaga A."/>
            <person name="Eguchi T."/>
        </authorList>
    </citation>
    <scope>NUCLEOTIDE SEQUENCE [LARGE SCALE GENOMIC DNA]</scope>
    <source>
        <strain evidence="7 8">A-8890</strain>
    </source>
</reference>
<evidence type="ECO:0000259" key="6">
    <source>
        <dbReference type="PROSITE" id="PS50977"/>
    </source>
</evidence>
<evidence type="ECO:0000256" key="2">
    <source>
        <dbReference type="ARBA" id="ARBA00023125"/>
    </source>
</evidence>
<dbReference type="InterPro" id="IPR001647">
    <property type="entry name" value="HTH_TetR"/>
</dbReference>
<keyword evidence="3" id="KW-0804">Transcription</keyword>
<dbReference type="SUPFAM" id="SSF46689">
    <property type="entry name" value="Homeodomain-like"/>
    <property type="match status" value="1"/>
</dbReference>
<dbReference type="SUPFAM" id="SSF48498">
    <property type="entry name" value="Tetracyclin repressor-like, C-terminal domain"/>
    <property type="match status" value="1"/>
</dbReference>
<dbReference type="Pfam" id="PF21597">
    <property type="entry name" value="TetR_C_43"/>
    <property type="match status" value="1"/>
</dbReference>
<name>A0ABN5V6W5_9ACTN</name>
<sequence length="232" mass="24787">MTPGSQHPDNTAAQPLRSDAERNRGRIIAAARRVFARDGLNASMASVAREAGVGIATMFRRFPTKEELVAAVFADRMDAYADVVATALDDPDPWNGFVGYVETACSMQAADYGFADVLTTSFPTAKAMEGRRNEALEGMVRLIDRAKAAGRLREDFDSSDIVLLHMANAGVVNATGGAAPDAWRRVVALFIQSLEAPARGPLPASPPHDDLHQAMLRARPAVLTTPEPDATG</sequence>
<proteinExistence type="predicted"/>
<keyword evidence="2 4" id="KW-0238">DNA-binding</keyword>
<dbReference type="PROSITE" id="PS01081">
    <property type="entry name" value="HTH_TETR_1"/>
    <property type="match status" value="1"/>
</dbReference>
<dbReference type="RefSeq" id="WP_286247045.1">
    <property type="nucleotide sequence ID" value="NZ_AP018448.1"/>
</dbReference>
<dbReference type="EMBL" id="AP018448">
    <property type="protein sequence ID" value="BBC29067.1"/>
    <property type="molecule type" value="Genomic_DNA"/>
</dbReference>
<feature type="domain" description="HTH tetR-type" evidence="6">
    <location>
        <begin position="21"/>
        <end position="80"/>
    </location>
</feature>
<feature type="compositionally biased region" description="Polar residues" evidence="5">
    <location>
        <begin position="1"/>
        <end position="13"/>
    </location>
</feature>
<evidence type="ECO:0000313" key="7">
    <source>
        <dbReference type="EMBL" id="BBC29067.1"/>
    </source>
</evidence>
<feature type="region of interest" description="Disordered" evidence="5">
    <location>
        <begin position="1"/>
        <end position="20"/>
    </location>
</feature>
<dbReference type="InterPro" id="IPR023772">
    <property type="entry name" value="DNA-bd_HTH_TetR-type_CS"/>
</dbReference>
<dbReference type="PROSITE" id="PS50977">
    <property type="entry name" value="HTH_TETR_2"/>
    <property type="match status" value="1"/>
</dbReference>
<dbReference type="PANTHER" id="PTHR30055:SF234">
    <property type="entry name" value="HTH-TYPE TRANSCRIPTIONAL REGULATOR BETI"/>
    <property type="match status" value="1"/>
</dbReference>
<evidence type="ECO:0000256" key="5">
    <source>
        <dbReference type="SAM" id="MobiDB-lite"/>
    </source>
</evidence>
<dbReference type="Pfam" id="PF00440">
    <property type="entry name" value="TetR_N"/>
    <property type="match status" value="1"/>
</dbReference>
<feature type="DNA-binding region" description="H-T-H motif" evidence="4">
    <location>
        <begin position="43"/>
        <end position="62"/>
    </location>
</feature>
<evidence type="ECO:0000256" key="1">
    <source>
        <dbReference type="ARBA" id="ARBA00023015"/>
    </source>
</evidence>
<dbReference type="PRINTS" id="PR00455">
    <property type="entry name" value="HTHTETR"/>
</dbReference>
<dbReference type="InterPro" id="IPR036271">
    <property type="entry name" value="Tet_transcr_reg_TetR-rel_C_sf"/>
</dbReference>
<dbReference type="InterPro" id="IPR009057">
    <property type="entry name" value="Homeodomain-like_sf"/>
</dbReference>
<dbReference type="PANTHER" id="PTHR30055">
    <property type="entry name" value="HTH-TYPE TRANSCRIPTIONAL REGULATOR RUTR"/>
    <property type="match status" value="1"/>
</dbReference>
<organism evidence="7 8">
    <name type="scientific">Streptomyces graminofaciens</name>
    <dbReference type="NCBI Taxonomy" id="68212"/>
    <lineage>
        <taxon>Bacteria</taxon>
        <taxon>Bacillati</taxon>
        <taxon>Actinomycetota</taxon>
        <taxon>Actinomycetes</taxon>
        <taxon>Kitasatosporales</taxon>
        <taxon>Streptomycetaceae</taxon>
        <taxon>Streptomyces</taxon>
    </lineage>
</organism>
<gene>
    <name evidence="7" type="ORF">SGFS_003580</name>
</gene>
<evidence type="ECO:0000313" key="8">
    <source>
        <dbReference type="Proteomes" id="UP001321542"/>
    </source>
</evidence>
<dbReference type="Proteomes" id="UP001321542">
    <property type="component" value="Chromosome"/>
</dbReference>
<evidence type="ECO:0000256" key="4">
    <source>
        <dbReference type="PROSITE-ProRule" id="PRU00335"/>
    </source>
</evidence>
<dbReference type="Gene3D" id="1.10.357.10">
    <property type="entry name" value="Tetracycline Repressor, domain 2"/>
    <property type="match status" value="1"/>
</dbReference>
<keyword evidence="8" id="KW-1185">Reference proteome</keyword>
<dbReference type="InterPro" id="IPR049445">
    <property type="entry name" value="TetR_SbtR-like_C"/>
</dbReference>
<reference evidence="7 8" key="1">
    <citation type="journal article" date="2010" name="ChemBioChem">
        <title>Cloning and characterization of the biosynthetic gene cluster of 16-membered macrolide antibiotic FD-891: involvement of a dual functional cytochrome P450 monooxygenase catalyzing epoxidation and hydroxylation.</title>
        <authorList>
            <person name="Kudo F."/>
            <person name="Motegi A."/>
            <person name="Mizoue K."/>
            <person name="Eguchi T."/>
        </authorList>
    </citation>
    <scope>NUCLEOTIDE SEQUENCE [LARGE SCALE GENOMIC DNA]</scope>
    <source>
        <strain evidence="7 8">A-8890</strain>
    </source>
</reference>
<protein>
    <submittedName>
        <fullName evidence="7">Regulatory protein, TetR</fullName>
    </submittedName>
</protein>
<evidence type="ECO:0000256" key="3">
    <source>
        <dbReference type="ARBA" id="ARBA00023163"/>
    </source>
</evidence>
<keyword evidence="1" id="KW-0805">Transcription regulation</keyword>